<reference evidence="2" key="1">
    <citation type="journal article" date="2023" name="Mol. Phylogenet. Evol.">
        <title>Genome-scale phylogeny and comparative genomics of the fungal order Sordariales.</title>
        <authorList>
            <person name="Hensen N."/>
            <person name="Bonometti L."/>
            <person name="Westerberg I."/>
            <person name="Brannstrom I.O."/>
            <person name="Guillou S."/>
            <person name="Cros-Aarteil S."/>
            <person name="Calhoun S."/>
            <person name="Haridas S."/>
            <person name="Kuo A."/>
            <person name="Mondo S."/>
            <person name="Pangilinan J."/>
            <person name="Riley R."/>
            <person name="LaButti K."/>
            <person name="Andreopoulos B."/>
            <person name="Lipzen A."/>
            <person name="Chen C."/>
            <person name="Yan M."/>
            <person name="Daum C."/>
            <person name="Ng V."/>
            <person name="Clum A."/>
            <person name="Steindorff A."/>
            <person name="Ohm R.A."/>
            <person name="Martin F."/>
            <person name="Silar P."/>
            <person name="Natvig D.O."/>
            <person name="Lalanne C."/>
            <person name="Gautier V."/>
            <person name="Ament-Velasquez S.L."/>
            <person name="Kruys A."/>
            <person name="Hutchinson M.I."/>
            <person name="Powell A.J."/>
            <person name="Barry K."/>
            <person name="Miller A.N."/>
            <person name="Grigoriev I.V."/>
            <person name="Debuchy R."/>
            <person name="Gladieux P."/>
            <person name="Hiltunen Thoren M."/>
            <person name="Johannesson H."/>
        </authorList>
    </citation>
    <scope>NUCLEOTIDE SEQUENCE</scope>
    <source>
        <strain evidence="2">CBS 990.96</strain>
    </source>
</reference>
<protein>
    <recommendedName>
        <fullName evidence="4">Serine protease</fullName>
    </recommendedName>
</protein>
<reference evidence="2" key="2">
    <citation type="submission" date="2023-05" db="EMBL/GenBank/DDBJ databases">
        <authorList>
            <consortium name="Lawrence Berkeley National Laboratory"/>
            <person name="Steindorff A."/>
            <person name="Hensen N."/>
            <person name="Bonometti L."/>
            <person name="Westerberg I."/>
            <person name="Brannstrom I.O."/>
            <person name="Guillou S."/>
            <person name="Cros-Aarteil S."/>
            <person name="Calhoun S."/>
            <person name="Haridas S."/>
            <person name="Kuo A."/>
            <person name="Mondo S."/>
            <person name="Pangilinan J."/>
            <person name="Riley R."/>
            <person name="Labutti K."/>
            <person name="Andreopoulos B."/>
            <person name="Lipzen A."/>
            <person name="Chen C."/>
            <person name="Yanf M."/>
            <person name="Daum C."/>
            <person name="Ng V."/>
            <person name="Clum A."/>
            <person name="Ohm R."/>
            <person name="Martin F."/>
            <person name="Silar P."/>
            <person name="Natvig D."/>
            <person name="Lalanne C."/>
            <person name="Gautier V."/>
            <person name="Ament-Velasquez S.L."/>
            <person name="Kruys A."/>
            <person name="Hutchinson M.I."/>
            <person name="Powell A.J."/>
            <person name="Barry K."/>
            <person name="Miller A.N."/>
            <person name="Grigoriev I.V."/>
            <person name="Debuchy R."/>
            <person name="Gladieux P."/>
            <person name="Thoren M.H."/>
            <person name="Johannesson H."/>
        </authorList>
    </citation>
    <scope>NUCLEOTIDE SEQUENCE</scope>
    <source>
        <strain evidence="2">CBS 990.96</strain>
    </source>
</reference>
<evidence type="ECO:0000256" key="1">
    <source>
        <dbReference type="SAM" id="MobiDB-lite"/>
    </source>
</evidence>
<comment type="caution">
    <text evidence="2">The sequence shown here is derived from an EMBL/GenBank/DDBJ whole genome shotgun (WGS) entry which is preliminary data.</text>
</comment>
<evidence type="ECO:0008006" key="4">
    <source>
        <dbReference type="Google" id="ProtNLM"/>
    </source>
</evidence>
<name>A0AAN7BHC4_9PEZI</name>
<dbReference type="AlphaFoldDB" id="A0AAN7BHC4"/>
<organism evidence="2 3">
    <name type="scientific">Podospora fimiseda</name>
    <dbReference type="NCBI Taxonomy" id="252190"/>
    <lineage>
        <taxon>Eukaryota</taxon>
        <taxon>Fungi</taxon>
        <taxon>Dikarya</taxon>
        <taxon>Ascomycota</taxon>
        <taxon>Pezizomycotina</taxon>
        <taxon>Sordariomycetes</taxon>
        <taxon>Sordariomycetidae</taxon>
        <taxon>Sordariales</taxon>
        <taxon>Podosporaceae</taxon>
        <taxon>Podospora</taxon>
    </lineage>
</organism>
<keyword evidence="3" id="KW-1185">Reference proteome</keyword>
<accession>A0AAN7BHC4</accession>
<proteinExistence type="predicted"/>
<dbReference type="Proteomes" id="UP001301958">
    <property type="component" value="Unassembled WGS sequence"/>
</dbReference>
<feature type="non-terminal residue" evidence="2">
    <location>
        <position position="1"/>
    </location>
</feature>
<evidence type="ECO:0000313" key="2">
    <source>
        <dbReference type="EMBL" id="KAK4223272.1"/>
    </source>
</evidence>
<gene>
    <name evidence="2" type="ORF">QBC38DRAFT_349971</name>
</gene>
<feature type="non-terminal residue" evidence="2">
    <location>
        <position position="516"/>
    </location>
</feature>
<evidence type="ECO:0000313" key="3">
    <source>
        <dbReference type="Proteomes" id="UP001301958"/>
    </source>
</evidence>
<feature type="region of interest" description="Disordered" evidence="1">
    <location>
        <begin position="191"/>
        <end position="224"/>
    </location>
</feature>
<dbReference type="EMBL" id="MU865432">
    <property type="protein sequence ID" value="KAK4223272.1"/>
    <property type="molecule type" value="Genomic_DNA"/>
</dbReference>
<sequence>FLGDNALYGYKERETPKEFCEQLRDESRPKLEAFKIRTTSANGSDHELLAYAADNPGIAAVASPLAFAGATKLKAPEQPISGWYVRQSERAQFQWDNMKHLVEVRGQEHLDKSRSYRLLPFGIEQRFDGEDALWVLRGFFMGPHPFMAPPYVVVLCPRADVSKWVVDSITKHLKNYTGWYATRLPRVSILDHAGPMTPESGSDSDDEAASHGGEAFSSTKDVQPESIQIDIGQSDHQPSMTDPEVLLSWDQQVHRCGIKMKVGRGPNNLVACATIGGVVRVGERLYGLTVAHVFLQIRGQCIGQDSTTSADSANDESSNTSGIIHTWQQNGRHSMDFDWALVDLPLLPADAATWDNLNLVQTTSGDFSPVLVLETEPPMSRPVVLGTSRCSYVLRGVYVGSEAVLSIPGLNNPLKVWVLRMTEPWLLQPGDSGSWAFDASTGDLLGILVAGCPDLMEAYVIPAFEVFSDIRRHTGNIVELPKGKIIPQEHRAQLLNLENNRKEALDELDKLISPEK</sequence>